<dbReference type="Proteomes" id="UP000183529">
    <property type="component" value="Unassembled WGS sequence"/>
</dbReference>
<gene>
    <name evidence="3" type="ORF">SAMN05216550_11497</name>
</gene>
<dbReference type="InterPro" id="IPR037050">
    <property type="entry name" value="DUF1254_sf"/>
</dbReference>
<evidence type="ECO:0000259" key="2">
    <source>
        <dbReference type="Pfam" id="PF06863"/>
    </source>
</evidence>
<dbReference type="RefSeq" id="WP_080180441.1">
    <property type="nucleotide sequence ID" value="NZ_CADFGN010000012.1"/>
</dbReference>
<dbReference type="InterPro" id="IPR010679">
    <property type="entry name" value="DUF1254"/>
</dbReference>
<proteinExistence type="predicted"/>
<protein>
    <submittedName>
        <fullName evidence="3">Uncharacterized conserved protein</fullName>
    </submittedName>
</protein>
<dbReference type="AlphaFoldDB" id="A0AAQ1JW75"/>
<dbReference type="Pfam" id="PF06863">
    <property type="entry name" value="DUF1254"/>
    <property type="match status" value="1"/>
</dbReference>
<feature type="domain" description="DUF1254" evidence="2">
    <location>
        <begin position="62"/>
        <end position="190"/>
    </location>
</feature>
<dbReference type="InterPro" id="IPR037049">
    <property type="entry name" value="DUF1214_C_sf"/>
</dbReference>
<feature type="domain" description="DUF1214" evidence="1">
    <location>
        <begin position="318"/>
        <end position="428"/>
    </location>
</feature>
<dbReference type="Pfam" id="PF06742">
    <property type="entry name" value="DUF1214"/>
    <property type="match status" value="1"/>
</dbReference>
<organism evidence="3 4">
    <name type="scientific">Paraburkholderia tropica</name>
    <dbReference type="NCBI Taxonomy" id="92647"/>
    <lineage>
        <taxon>Bacteria</taxon>
        <taxon>Pseudomonadati</taxon>
        <taxon>Pseudomonadota</taxon>
        <taxon>Betaproteobacteria</taxon>
        <taxon>Burkholderiales</taxon>
        <taxon>Burkholderiaceae</taxon>
        <taxon>Paraburkholderia</taxon>
    </lineage>
</organism>
<comment type="caution">
    <text evidence="3">The sequence shown here is derived from an EMBL/GenBank/DDBJ whole genome shotgun (WGS) entry which is preliminary data.</text>
</comment>
<accession>A0AAQ1JW75</accession>
<reference evidence="3 4" key="1">
    <citation type="submission" date="2016-10" db="EMBL/GenBank/DDBJ databases">
        <authorList>
            <person name="Varghese N."/>
            <person name="Submissions S."/>
        </authorList>
    </citation>
    <scope>NUCLEOTIDE SEQUENCE [LARGE SCALE GENOMIC DNA]</scope>
    <source>
        <strain evidence="3 4">LMG 22274</strain>
    </source>
</reference>
<dbReference type="InterPro" id="IPR010621">
    <property type="entry name" value="DUF1214"/>
</dbReference>
<dbReference type="SUPFAM" id="SSF160935">
    <property type="entry name" value="VPA0735-like"/>
    <property type="match status" value="1"/>
</dbReference>
<dbReference type="Gene3D" id="2.60.120.600">
    <property type="entry name" value="Domain of unknown function DUF1214, C-terminal domain"/>
    <property type="match status" value="1"/>
</dbReference>
<evidence type="ECO:0000313" key="3">
    <source>
        <dbReference type="EMBL" id="SEK04681.1"/>
    </source>
</evidence>
<dbReference type="Gene3D" id="2.60.40.1610">
    <property type="entry name" value="Domain of unknown function DUF1254"/>
    <property type="match status" value="1"/>
</dbReference>
<sequence length="446" mass="48229">MNTPTVSSASFVEPAAASADLVDLAVEAVQFALPLYEMARMLSATCPRVEGHDADATARWANAWLHTRQLLGPQHRRVVTPNNDTLYSSAWLDLRGGPLVIRVPAMHSRYYVLGLLDMYTNPFGYIGSRTTGGEAGAFFVHGPTWRGEAPAGMRSLACPTDTVWVIGRILVDGADDLAAAVLLQDQLSIERAPGGTAPVPTRIDAWLPPQERPGDAARFAQVVNRALTENPPPAAAMTSLARWRACGIGADIATLDAAQTDALARAIAQLTRELASAPPLALGGGWALPVDVRETFGDDYRERAQVALSYIGALGIEEAMYITADCDDDGALLDGRESYVLHFAPGQALQVEAFWSLTAYERATCMLAENAIGRYSLGDRTRGLRLDDDGGLRIAISANEPADPVLRANWLPAPPERFYLALRLYVPRAVHLEGRYAYPPVERQRG</sequence>
<name>A0AAQ1JW75_9BURK</name>
<dbReference type="PANTHER" id="PTHR36509">
    <property type="entry name" value="BLL3101 PROTEIN"/>
    <property type="match status" value="1"/>
</dbReference>
<evidence type="ECO:0000259" key="1">
    <source>
        <dbReference type="Pfam" id="PF06742"/>
    </source>
</evidence>
<dbReference type="EMBL" id="FNZM01000014">
    <property type="protein sequence ID" value="SEK04681.1"/>
    <property type="molecule type" value="Genomic_DNA"/>
</dbReference>
<dbReference type="PANTHER" id="PTHR36509:SF2">
    <property type="entry name" value="BLL3101 PROTEIN"/>
    <property type="match status" value="1"/>
</dbReference>
<evidence type="ECO:0000313" key="4">
    <source>
        <dbReference type="Proteomes" id="UP000183529"/>
    </source>
</evidence>